<keyword evidence="4" id="KW-0808">Transferase</keyword>
<dbReference type="PANTHER" id="PTHR43179:SF12">
    <property type="entry name" value="GALACTOFURANOSYLTRANSFERASE GLFT2"/>
    <property type="match status" value="1"/>
</dbReference>
<feature type="transmembrane region" description="Helical" evidence="6">
    <location>
        <begin position="532"/>
        <end position="553"/>
    </location>
</feature>
<keyword evidence="6" id="KW-1133">Transmembrane helix</keyword>
<keyword evidence="8" id="KW-1185">Reference proteome</keyword>
<feature type="transmembrane region" description="Helical" evidence="6">
    <location>
        <begin position="1113"/>
        <end position="1132"/>
    </location>
</feature>
<feature type="transmembrane region" description="Helical" evidence="6">
    <location>
        <begin position="727"/>
        <end position="745"/>
    </location>
</feature>
<keyword evidence="3" id="KW-0328">Glycosyltransferase</keyword>
<comment type="similarity">
    <text evidence="2">Belongs to the glycosyltransferase 2 family.</text>
</comment>
<feature type="transmembrane region" description="Helical" evidence="6">
    <location>
        <begin position="420"/>
        <end position="440"/>
    </location>
</feature>
<accession>A0ABQ2B932</accession>
<feature type="transmembrane region" description="Helical" evidence="6">
    <location>
        <begin position="651"/>
        <end position="668"/>
    </location>
</feature>
<feature type="transmembrane region" description="Helical" evidence="6">
    <location>
        <begin position="505"/>
        <end position="525"/>
    </location>
</feature>
<organism evidence="7 8">
    <name type="scientific">Isoptericola cucumis</name>
    <dbReference type="NCBI Taxonomy" id="1776856"/>
    <lineage>
        <taxon>Bacteria</taxon>
        <taxon>Bacillati</taxon>
        <taxon>Actinomycetota</taxon>
        <taxon>Actinomycetes</taxon>
        <taxon>Micrococcales</taxon>
        <taxon>Promicromonosporaceae</taxon>
        <taxon>Isoptericola</taxon>
    </lineage>
</organism>
<feature type="transmembrane region" description="Helical" evidence="6">
    <location>
        <begin position="757"/>
        <end position="776"/>
    </location>
</feature>
<dbReference type="SUPFAM" id="SSF53448">
    <property type="entry name" value="Nucleotide-diphospho-sugar transferases"/>
    <property type="match status" value="1"/>
</dbReference>
<feature type="transmembrane region" description="Helical" evidence="6">
    <location>
        <begin position="615"/>
        <end position="639"/>
    </location>
</feature>
<proteinExistence type="inferred from homology"/>
<reference evidence="8" key="1">
    <citation type="journal article" date="2019" name="Int. J. Syst. Evol. Microbiol.">
        <title>The Global Catalogue of Microorganisms (GCM) 10K type strain sequencing project: providing services to taxonomists for standard genome sequencing and annotation.</title>
        <authorList>
            <consortium name="The Broad Institute Genomics Platform"/>
            <consortium name="The Broad Institute Genome Sequencing Center for Infectious Disease"/>
            <person name="Wu L."/>
            <person name="Ma J."/>
        </authorList>
    </citation>
    <scope>NUCLEOTIDE SEQUENCE [LARGE SCALE GENOMIC DNA]</scope>
    <source>
        <strain evidence="8">CCM 8653</strain>
    </source>
</reference>
<dbReference type="Gene3D" id="3.90.550.10">
    <property type="entry name" value="Spore Coat Polysaccharide Biosynthesis Protein SpsA, Chain A"/>
    <property type="match status" value="1"/>
</dbReference>
<comment type="pathway">
    <text evidence="1">Cell wall biogenesis; cell wall polysaccharide biosynthesis.</text>
</comment>
<feature type="transmembrane region" description="Helical" evidence="6">
    <location>
        <begin position="828"/>
        <end position="846"/>
    </location>
</feature>
<evidence type="ECO:0000313" key="7">
    <source>
        <dbReference type="EMBL" id="GGI09827.1"/>
    </source>
</evidence>
<evidence type="ECO:0000256" key="6">
    <source>
        <dbReference type="SAM" id="Phobius"/>
    </source>
</evidence>
<protein>
    <recommendedName>
        <fullName evidence="9">Glycosyl transferase family 2</fullName>
    </recommendedName>
</protein>
<evidence type="ECO:0000256" key="5">
    <source>
        <dbReference type="SAM" id="MobiDB-lite"/>
    </source>
</evidence>
<feature type="compositionally biased region" description="Low complexity" evidence="5">
    <location>
        <begin position="15"/>
        <end position="33"/>
    </location>
</feature>
<dbReference type="InterPro" id="IPR029044">
    <property type="entry name" value="Nucleotide-diphossugar_trans"/>
</dbReference>
<feature type="transmembrane region" description="Helical" evidence="6">
    <location>
        <begin position="796"/>
        <end position="816"/>
    </location>
</feature>
<comment type="caution">
    <text evidence="7">The sequence shown here is derived from an EMBL/GenBank/DDBJ whole genome shotgun (WGS) entry which is preliminary data.</text>
</comment>
<evidence type="ECO:0000256" key="4">
    <source>
        <dbReference type="ARBA" id="ARBA00022679"/>
    </source>
</evidence>
<sequence>MTAPYTTRPGPRGEVAPQGAAPVGVPGTAGDPTGAVPLVVSVTTVVVTRGHSPFLAATLDAVAAQDRAADDVVVVDVGAAESTARYDDLRLGGTRFVAAPGVRSLGEAVARATDAVGVPEDGWLWILHDDSAPEPDTLARLLRAVEHSSAVGIAGCKQRRWPVEADGTPSAHGSGVLIEVGSTVSPLGRRMTGIDDSEVDQGQHDGREDVLAVGLAGALVRGGVWSQLRGTDPEVGPFGDGLDLCRRARLAGHRVVVVPDAVVRHAQASLLGLRTRPAGAPVRPDPEASRYARRRSQLFLRLAWAPLLAVPVLWVAMLVWAPFAALYRVALKRPAHARDELVAAAVTALRVLPLYRSRRRAARTRRLPRRVLAPLLGTWRQVAAERRDARLARAEAQRNRWAPSELERTELRRLARVRRAGLAAVLLAVVALDVVLFGPWQGVLADGGRVVGGALLPAPGTLGDVWGSATSGWVRDGLGTSAPADPFLVPLAGLTALVGGGLQTAVNALVLVALPLAALAGWFTAGALTRSVGVRAVAALVWAASPGFLASLASGRLGATVVHLVLPWVLLAALRAVGVHARDVVDLPEVHRGLPDGGRARAATRRRGSLGAAGAAGLLLAVAVCAAPVLLPVAVVVLVPAALLARRAWRTLLVVLVPAVVVPLPYWGQVVGSWADGGWRLLVAEPGAPVVEQGAPSGLELLLGLPGGTAWFGLDDADGALGTLGRVGPAVVGALVLLLAAAALVRRRAVRGVRLAWFGAAVGLAAALVAVATAVASGTTADGESAPVTGWPGVGLSVLLLGLGAAAVCALPAHPLDGLHAPAFPRRLRATTFAALGVLALALPAAQLTSWSLEATAGGGGGVGELRAEQEPVVPAVGQQMQAPPRAARVLQVDTVVPGAEPGSEGGDGQPAVADYALLHADGSRLEDASSVVQARAAGLLPGGERDDVALLDDLVGDVVTGRAPDVAERLASLGIGAVQVPAGGDPELVTTLDLVPGLSRVTEDGVLVWRVTTDGPAPGWATVLRAAPADGSAPAAALRTLPADGVRAAGTLGGSDDARTLRLAESADPGWHATLDGRRMATVEAGGLQAFEVAPGGGRVDVTYEAPHRTTWLVLAGGVLLVYVLLALPVARRRGVGATR</sequence>
<evidence type="ECO:0000313" key="8">
    <source>
        <dbReference type="Proteomes" id="UP000632535"/>
    </source>
</evidence>
<evidence type="ECO:0000256" key="3">
    <source>
        <dbReference type="ARBA" id="ARBA00022676"/>
    </source>
</evidence>
<feature type="transmembrane region" description="Helical" evidence="6">
    <location>
        <begin position="298"/>
        <end position="321"/>
    </location>
</feature>
<feature type="region of interest" description="Disordered" evidence="5">
    <location>
        <begin position="1"/>
        <end position="33"/>
    </location>
</feature>
<dbReference type="RefSeq" id="WP_188524333.1">
    <property type="nucleotide sequence ID" value="NZ_BMDG01000009.1"/>
</dbReference>
<dbReference type="Pfam" id="PF13641">
    <property type="entry name" value="Glyco_tranf_2_3"/>
    <property type="match status" value="1"/>
</dbReference>
<keyword evidence="6" id="KW-0812">Transmembrane</keyword>
<dbReference type="PANTHER" id="PTHR43179">
    <property type="entry name" value="RHAMNOSYLTRANSFERASE WBBL"/>
    <property type="match status" value="1"/>
</dbReference>
<gene>
    <name evidence="7" type="ORF">GCM10007368_28140</name>
</gene>
<evidence type="ECO:0000256" key="2">
    <source>
        <dbReference type="ARBA" id="ARBA00006739"/>
    </source>
</evidence>
<keyword evidence="6" id="KW-0472">Membrane</keyword>
<evidence type="ECO:0000256" key="1">
    <source>
        <dbReference type="ARBA" id="ARBA00004776"/>
    </source>
</evidence>
<dbReference type="Proteomes" id="UP000632535">
    <property type="component" value="Unassembled WGS sequence"/>
</dbReference>
<evidence type="ECO:0008006" key="9">
    <source>
        <dbReference type="Google" id="ProtNLM"/>
    </source>
</evidence>
<dbReference type="EMBL" id="BMDG01000009">
    <property type="protein sequence ID" value="GGI09827.1"/>
    <property type="molecule type" value="Genomic_DNA"/>
</dbReference>
<name>A0ABQ2B932_9MICO</name>